<evidence type="ECO:0000256" key="1">
    <source>
        <dbReference type="SAM" id="SignalP"/>
    </source>
</evidence>
<dbReference type="OrthoDB" id="3515453at2759"/>
<proteinExistence type="predicted"/>
<evidence type="ECO:0000259" key="2">
    <source>
        <dbReference type="Pfam" id="PF25484"/>
    </source>
</evidence>
<dbReference type="InterPro" id="IPR057229">
    <property type="entry name" value="DUF7907"/>
</dbReference>
<dbReference type="KEGG" id="pgri:PgNI_04756"/>
<organism evidence="3 4">
    <name type="scientific">Pyricularia grisea</name>
    <name type="common">Crabgrass-specific blast fungus</name>
    <name type="synonym">Magnaporthe grisea</name>
    <dbReference type="NCBI Taxonomy" id="148305"/>
    <lineage>
        <taxon>Eukaryota</taxon>
        <taxon>Fungi</taxon>
        <taxon>Dikarya</taxon>
        <taxon>Ascomycota</taxon>
        <taxon>Pezizomycotina</taxon>
        <taxon>Sordariomycetes</taxon>
        <taxon>Sordariomycetidae</taxon>
        <taxon>Magnaporthales</taxon>
        <taxon>Pyriculariaceae</taxon>
        <taxon>Pyricularia</taxon>
    </lineage>
</organism>
<feature type="domain" description="DUF7907" evidence="2">
    <location>
        <begin position="26"/>
        <end position="190"/>
    </location>
</feature>
<dbReference type="GeneID" id="41959708"/>
<reference evidence="4" key="2">
    <citation type="submission" date="2019-10" db="EMBL/GenBank/DDBJ databases">
        <authorList>
            <consortium name="NCBI Genome Project"/>
        </authorList>
    </citation>
    <scope>NUCLEOTIDE SEQUENCE</scope>
    <source>
        <strain evidence="4">NI907</strain>
    </source>
</reference>
<evidence type="ECO:0000313" key="4">
    <source>
        <dbReference type="RefSeq" id="XP_030984996.1"/>
    </source>
</evidence>
<feature type="chain" id="PRO_5028095739" description="DUF7907 domain-containing protein" evidence="1">
    <location>
        <begin position="19"/>
        <end position="191"/>
    </location>
</feature>
<protein>
    <recommendedName>
        <fullName evidence="2">DUF7907 domain-containing protein</fullName>
    </recommendedName>
</protein>
<feature type="signal peptide" evidence="1">
    <location>
        <begin position="1"/>
        <end position="18"/>
    </location>
</feature>
<dbReference type="Proteomes" id="UP000515153">
    <property type="component" value="Unplaced"/>
</dbReference>
<dbReference type="RefSeq" id="XP_030984996.1">
    <property type="nucleotide sequence ID" value="XM_031124799.1"/>
</dbReference>
<reference evidence="4" key="3">
    <citation type="submission" date="2025-08" db="UniProtKB">
        <authorList>
            <consortium name="RefSeq"/>
        </authorList>
    </citation>
    <scope>IDENTIFICATION</scope>
    <source>
        <strain evidence="4">NI907</strain>
    </source>
</reference>
<reference evidence="4" key="1">
    <citation type="journal article" date="2019" name="Mol. Biol. Evol.">
        <title>Blast fungal genomes show frequent chromosomal changes, gene gains and losses, and effector gene turnover.</title>
        <authorList>
            <person name="Gomez Luciano L.B."/>
            <person name="Jason Tsai I."/>
            <person name="Chuma I."/>
            <person name="Tosa Y."/>
            <person name="Chen Y.H."/>
            <person name="Li J.Y."/>
            <person name="Li M.Y."/>
            <person name="Jade Lu M.Y."/>
            <person name="Nakayashiki H."/>
            <person name="Li W.H."/>
        </authorList>
    </citation>
    <scope>NUCLEOTIDE SEQUENCE</scope>
    <source>
        <strain evidence="4">NI907</strain>
    </source>
</reference>
<accession>A0A6P8BD01</accession>
<gene>
    <name evidence="4" type="ORF">PgNI_04756</name>
</gene>
<evidence type="ECO:0000313" key="3">
    <source>
        <dbReference type="Proteomes" id="UP000515153"/>
    </source>
</evidence>
<keyword evidence="3" id="KW-1185">Reference proteome</keyword>
<dbReference type="AlphaFoldDB" id="A0A6P8BD01"/>
<name>A0A6P8BD01_PYRGI</name>
<sequence length="191" mass="21317">MKLKYLISAFAVAAGVAAQVEDLETTKDFHLYITESSNSSLVGWNLYACHVGPLARVLCITNDGVTERASAFAHQHKAEDEDENDEEDKGAIGPLLSKAYYFDLETAESKFIYPVGFDENDNMYLAAYGDGSHEAPAEKVTPWEPSHAMYNWYACRDTHVNSYSYHAINWALVPPPNEPGCDSVTIHRVYE</sequence>
<keyword evidence="1" id="KW-0732">Signal</keyword>
<dbReference type="Pfam" id="PF25484">
    <property type="entry name" value="DUF7907"/>
    <property type="match status" value="1"/>
</dbReference>